<protein>
    <submittedName>
        <fullName evidence="1">Uncharacterized protein</fullName>
    </submittedName>
</protein>
<dbReference type="RefSeq" id="WP_117741856.1">
    <property type="nucleotide sequence ID" value="NZ_QSSV01000011.1"/>
</dbReference>
<gene>
    <name evidence="1" type="ORF">DXC34_09915</name>
</gene>
<evidence type="ECO:0000313" key="1">
    <source>
        <dbReference type="EMBL" id="RGM12947.1"/>
    </source>
</evidence>
<dbReference type="EMBL" id="QSSV01000011">
    <property type="protein sequence ID" value="RGM12947.1"/>
    <property type="molecule type" value="Genomic_DNA"/>
</dbReference>
<evidence type="ECO:0000313" key="2">
    <source>
        <dbReference type="Proteomes" id="UP000261223"/>
    </source>
</evidence>
<proteinExistence type="predicted"/>
<dbReference type="AlphaFoldDB" id="A0A3E4UNG2"/>
<accession>A0A3E4UNG2</accession>
<sequence>MIHQSLSEGGHKWEKQNLVTISGRKGNYDIYKCSQCGIEGRSYHLGTIDIPEKFAHKANSCPKLVKKGKIRVIRCTAVGAQFKNLTPNSIHNVIDAPAGESSTRGIWVMGVNEPVMLLYGEFNFIDE</sequence>
<reference evidence="1 2" key="1">
    <citation type="submission" date="2018-08" db="EMBL/GenBank/DDBJ databases">
        <title>A genome reference for cultivated species of the human gut microbiota.</title>
        <authorList>
            <person name="Zou Y."/>
            <person name="Xue W."/>
            <person name="Luo G."/>
        </authorList>
    </citation>
    <scope>NUCLEOTIDE SEQUENCE [LARGE SCALE GENOMIC DNA]</scope>
    <source>
        <strain evidence="1 2">TF03-6</strain>
    </source>
</reference>
<organism evidence="1 2">
    <name type="scientific">Bacteroides stercoris</name>
    <dbReference type="NCBI Taxonomy" id="46506"/>
    <lineage>
        <taxon>Bacteria</taxon>
        <taxon>Pseudomonadati</taxon>
        <taxon>Bacteroidota</taxon>
        <taxon>Bacteroidia</taxon>
        <taxon>Bacteroidales</taxon>
        <taxon>Bacteroidaceae</taxon>
        <taxon>Bacteroides</taxon>
    </lineage>
</organism>
<comment type="caution">
    <text evidence="1">The sequence shown here is derived from an EMBL/GenBank/DDBJ whole genome shotgun (WGS) entry which is preliminary data.</text>
</comment>
<name>A0A3E4UNG2_BACSE</name>
<dbReference type="Proteomes" id="UP000261223">
    <property type="component" value="Unassembled WGS sequence"/>
</dbReference>